<feature type="compositionally biased region" description="Polar residues" evidence="1">
    <location>
        <begin position="582"/>
        <end position="591"/>
    </location>
</feature>
<dbReference type="OrthoDB" id="5344169at2759"/>
<feature type="region of interest" description="Disordered" evidence="1">
    <location>
        <begin position="581"/>
        <end position="601"/>
    </location>
</feature>
<dbReference type="InterPro" id="IPR036638">
    <property type="entry name" value="HLH_DNA-bd_sf"/>
</dbReference>
<feature type="region of interest" description="Disordered" evidence="1">
    <location>
        <begin position="236"/>
        <end position="549"/>
    </location>
</feature>
<feature type="compositionally biased region" description="Polar residues" evidence="1">
    <location>
        <begin position="491"/>
        <end position="500"/>
    </location>
</feature>
<dbReference type="SMART" id="SM00353">
    <property type="entry name" value="HLH"/>
    <property type="match status" value="1"/>
</dbReference>
<feature type="compositionally biased region" description="Polar residues" evidence="1">
    <location>
        <begin position="372"/>
        <end position="388"/>
    </location>
</feature>
<feature type="domain" description="BHLH" evidence="2">
    <location>
        <begin position="590"/>
        <end position="671"/>
    </location>
</feature>
<protein>
    <submittedName>
        <fullName evidence="3">Phosphorus acquisition-controlling protein</fullName>
    </submittedName>
</protein>
<organism evidence="3 4">
    <name type="scientific">Teratosphaeria destructans</name>
    <dbReference type="NCBI Taxonomy" id="418781"/>
    <lineage>
        <taxon>Eukaryota</taxon>
        <taxon>Fungi</taxon>
        <taxon>Dikarya</taxon>
        <taxon>Ascomycota</taxon>
        <taxon>Pezizomycotina</taxon>
        <taxon>Dothideomycetes</taxon>
        <taxon>Dothideomycetidae</taxon>
        <taxon>Mycosphaerellales</taxon>
        <taxon>Teratosphaeriaceae</taxon>
        <taxon>Teratosphaeria</taxon>
    </lineage>
</organism>
<dbReference type="Gene3D" id="4.10.280.10">
    <property type="entry name" value="Helix-loop-helix DNA-binding domain"/>
    <property type="match status" value="1"/>
</dbReference>
<feature type="compositionally biased region" description="Polar residues" evidence="1">
    <location>
        <begin position="404"/>
        <end position="420"/>
    </location>
</feature>
<evidence type="ECO:0000256" key="1">
    <source>
        <dbReference type="SAM" id="MobiDB-lite"/>
    </source>
</evidence>
<dbReference type="EMBL" id="RIBY02002090">
    <property type="protein sequence ID" value="KAH9825602.1"/>
    <property type="molecule type" value="Genomic_DNA"/>
</dbReference>
<dbReference type="InterPro" id="IPR011598">
    <property type="entry name" value="bHLH_dom"/>
</dbReference>
<reference evidence="3 4" key="1">
    <citation type="journal article" date="2018" name="IMA Fungus">
        <title>IMA Genome-F 10: Nine draft genome sequences of Claviceps purpurea s.lat., including C. arundinis, C. humidiphila, and C. cf. spartinae, pseudomolecules for the pitch canker pathogen Fusarium circinatum, draft genome of Davidsoniella eucalypti, Grosmannia galeiformis, Quambalaria eucalypti, and Teratosphaeria destructans.</title>
        <authorList>
            <person name="Wingfield B.D."/>
            <person name="Liu M."/>
            <person name="Nguyen H.D."/>
            <person name="Lane F.A."/>
            <person name="Morgan S.W."/>
            <person name="De Vos L."/>
            <person name="Wilken P.M."/>
            <person name="Duong T.A."/>
            <person name="Aylward J."/>
            <person name="Coetzee M.P."/>
            <person name="Dadej K."/>
            <person name="De Beer Z.W."/>
            <person name="Findlay W."/>
            <person name="Havenga M."/>
            <person name="Kolarik M."/>
            <person name="Menzies J.G."/>
            <person name="Naidoo K."/>
            <person name="Pochopski O."/>
            <person name="Shoukouhi P."/>
            <person name="Santana Q.C."/>
            <person name="Seifert K.A."/>
            <person name="Soal N."/>
            <person name="Steenkamp E.T."/>
            <person name="Tatham C.T."/>
            <person name="van der Nest M.A."/>
            <person name="Wingfield M.J."/>
        </authorList>
    </citation>
    <scope>NUCLEOTIDE SEQUENCE [LARGE SCALE GENOMIC DNA]</scope>
    <source>
        <strain evidence="3">CMW44962</strain>
    </source>
</reference>
<dbReference type="PROSITE" id="PS50888">
    <property type="entry name" value="BHLH"/>
    <property type="match status" value="1"/>
</dbReference>
<dbReference type="GO" id="GO:0046983">
    <property type="term" value="F:protein dimerization activity"/>
    <property type="evidence" value="ECO:0007669"/>
    <property type="project" value="InterPro"/>
</dbReference>
<evidence type="ECO:0000259" key="2">
    <source>
        <dbReference type="PROSITE" id="PS50888"/>
    </source>
</evidence>
<dbReference type="Proteomes" id="UP001138500">
    <property type="component" value="Unassembled WGS sequence"/>
</dbReference>
<dbReference type="AlphaFoldDB" id="A0A9W7SN56"/>
<keyword evidence="4" id="KW-1185">Reference proteome</keyword>
<evidence type="ECO:0000313" key="3">
    <source>
        <dbReference type="EMBL" id="KAH9825602.1"/>
    </source>
</evidence>
<accession>A0A9W7SN56</accession>
<dbReference type="Pfam" id="PF00010">
    <property type="entry name" value="HLH"/>
    <property type="match status" value="1"/>
</dbReference>
<sequence length="720" mass="77268">MDTAPSWPQPEALDAMAQMSTDLEDLGNLFEFGDMDLNNMSGNVENNGYGNAMQQMHVSHPSTPFDEMGPSIPSTTSMQDFVSQDHYSLPQNLETQHQQFNNGHAATTMPYSTQTFQPAISQMYMHQPQPFQYPQHPGFAPGQHVPPTPTSFDMHGESAPFMHLPQQQQHQFDHQQRRMVEQQQRYMVRKDDANVAFTPMASPAGTPSNYNMASEFTVNPGAYFSPLTSPMIHAQNAPRQQQQGYYTNPSTGPSSNAPSPIDGNIDVDMNSDNMSLPESTSGQAAKPTRKATARGLAASNKVMQSPIQKAQKRKSSSMLDFAPPRSAGRSRSHSNLLGLLKPAASTGSSEDGSISPEPLNDAPMGPPPRPASSLTQSPAMTPLQQRDSVGTAVGPAATPKSLLSRGSASQPINVLEQGSQAKEPGNLDELQLPEASVGPPKPPQSSIKSEPPQPGANEETPRTSSRKTPKLGPLSTPSSARPSSALASPSITASPVTASTPGALLKDKNDAKGVRTHKKRGSAGPSTMPSPALRPRISPSIKPLLPEGTALHSPTHALLLASKSNYQNLLEGNHLPGLNYPDSLSTGLTSKRTSHKVAEQGRRNRINEALKEMQALVPKSALKAIKECNSDGSPEADGGGDREGKDGKDDAAMKASKAATVELANIYIRSMQEKERQMEERLAELERKNAEMAKKLNEQSGGFAPEEFVDSASPVPTRDP</sequence>
<feature type="region of interest" description="Disordered" evidence="1">
    <location>
        <begin position="626"/>
        <end position="656"/>
    </location>
</feature>
<name>A0A9W7SN56_9PEZI</name>
<feature type="compositionally biased region" description="Polar residues" evidence="1">
    <location>
        <begin position="270"/>
        <end position="283"/>
    </location>
</feature>
<gene>
    <name evidence="3" type="ORF">Tdes44962_MAKER04044</name>
</gene>
<feature type="compositionally biased region" description="Polar residues" evidence="1">
    <location>
        <begin position="237"/>
        <end position="258"/>
    </location>
</feature>
<proteinExistence type="predicted"/>
<dbReference type="SUPFAM" id="SSF47459">
    <property type="entry name" value="HLH, helix-loop-helix DNA-binding domain"/>
    <property type="match status" value="1"/>
</dbReference>
<reference evidence="3 4" key="2">
    <citation type="journal article" date="2021" name="Curr. Genet.">
        <title>Genetic response to nitrogen starvation in the aggressive Eucalyptus foliar pathogen Teratosphaeria destructans.</title>
        <authorList>
            <person name="Havenga M."/>
            <person name="Wingfield B.D."/>
            <person name="Wingfield M.J."/>
            <person name="Dreyer L.L."/>
            <person name="Roets F."/>
            <person name="Aylward J."/>
        </authorList>
    </citation>
    <scope>NUCLEOTIDE SEQUENCE [LARGE SCALE GENOMIC DNA]</scope>
    <source>
        <strain evidence="3">CMW44962</strain>
    </source>
</reference>
<feature type="region of interest" description="Disordered" evidence="1">
    <location>
        <begin position="690"/>
        <end position="720"/>
    </location>
</feature>
<feature type="compositionally biased region" description="Low complexity" evidence="1">
    <location>
        <begin position="473"/>
        <end position="490"/>
    </location>
</feature>
<comment type="caution">
    <text evidence="3">The sequence shown here is derived from an EMBL/GenBank/DDBJ whole genome shotgun (WGS) entry which is preliminary data.</text>
</comment>
<dbReference type="CDD" id="cd11392">
    <property type="entry name" value="bHLH_ScPHO4_like"/>
    <property type="match status" value="1"/>
</dbReference>
<feature type="compositionally biased region" description="Basic and acidic residues" evidence="1">
    <location>
        <begin position="639"/>
        <end position="652"/>
    </location>
</feature>
<evidence type="ECO:0000313" key="4">
    <source>
        <dbReference type="Proteomes" id="UP001138500"/>
    </source>
</evidence>